<dbReference type="InterPro" id="IPR018062">
    <property type="entry name" value="HTH_AraC-typ_CS"/>
</dbReference>
<dbReference type="PANTHER" id="PTHR46796">
    <property type="entry name" value="HTH-TYPE TRANSCRIPTIONAL ACTIVATOR RHAS-RELATED"/>
    <property type="match status" value="1"/>
</dbReference>
<keyword evidence="4" id="KW-0804">Transcription</keyword>
<dbReference type="SMART" id="SM00342">
    <property type="entry name" value="HTH_ARAC"/>
    <property type="match status" value="1"/>
</dbReference>
<dbReference type="PRINTS" id="PR00032">
    <property type="entry name" value="HTHARAC"/>
</dbReference>
<keyword evidence="3" id="KW-0010">Activator</keyword>
<dbReference type="InterPro" id="IPR050204">
    <property type="entry name" value="AraC_XylS_family_regulators"/>
</dbReference>
<dbReference type="Pfam" id="PF02311">
    <property type="entry name" value="AraC_binding"/>
    <property type="match status" value="1"/>
</dbReference>
<gene>
    <name evidence="6" type="ORF">SAMN05660691_02310</name>
</gene>
<keyword evidence="7" id="KW-1185">Reference proteome</keyword>
<evidence type="ECO:0000256" key="2">
    <source>
        <dbReference type="ARBA" id="ARBA00023125"/>
    </source>
</evidence>
<dbReference type="InterPro" id="IPR003313">
    <property type="entry name" value="AraC-bd"/>
</dbReference>
<sequence length="287" mass="32406">MPPSTQPLFWRNVAMPYVELRQVLDGRLVSYAPHTHQQWSVGAILAGQSEFVCGDRLYYVQSGALVIMNPDEVHACNPQQNSPWAYYMMHLDKSWLAAFLYAEGITAQHSWCDTRADMLSCPALFTGFVTMAQALLSPHCVVAEKDTALRAYLKVLFLRLGNHDGIVDTPVVPHKLHQVAHYLAQHCAEDTAINVISATFGFSTGYLVRAFKRHFNMTPHAYRLNRRVQIAQRALKQGETIATVAHDTGFSDQAHFQRAFKQRVAATPAQYRSALLQQELQHDLQQE</sequence>
<dbReference type="Pfam" id="PF12833">
    <property type="entry name" value="HTH_18"/>
    <property type="match status" value="1"/>
</dbReference>
<evidence type="ECO:0000256" key="4">
    <source>
        <dbReference type="ARBA" id="ARBA00023163"/>
    </source>
</evidence>
<dbReference type="OrthoDB" id="9809338at2"/>
<dbReference type="AlphaFoldDB" id="A0A1H6LZR9"/>
<accession>A0A1H6LZR9</accession>
<dbReference type="SUPFAM" id="SSF46689">
    <property type="entry name" value="Homeodomain-like"/>
    <property type="match status" value="2"/>
</dbReference>
<dbReference type="GO" id="GO:0043565">
    <property type="term" value="F:sequence-specific DNA binding"/>
    <property type="evidence" value="ECO:0007669"/>
    <property type="project" value="InterPro"/>
</dbReference>
<dbReference type="Gene3D" id="1.10.10.60">
    <property type="entry name" value="Homeodomain-like"/>
    <property type="match status" value="2"/>
</dbReference>
<dbReference type="Gene3D" id="2.60.120.10">
    <property type="entry name" value="Jelly Rolls"/>
    <property type="match status" value="1"/>
</dbReference>
<keyword evidence="2 6" id="KW-0238">DNA-binding</keyword>
<reference evidence="7" key="1">
    <citation type="submission" date="2016-10" db="EMBL/GenBank/DDBJ databases">
        <authorList>
            <person name="Varghese N."/>
            <person name="Submissions S."/>
        </authorList>
    </citation>
    <scope>NUCLEOTIDE SEQUENCE [LARGE SCALE GENOMIC DNA]</scope>
    <source>
        <strain evidence="7">DSM 17616</strain>
    </source>
</reference>
<dbReference type="STRING" id="173990.SAMN05660691_02310"/>
<organism evidence="6 7">
    <name type="scientific">Rheinheimera pacifica</name>
    <dbReference type="NCBI Taxonomy" id="173990"/>
    <lineage>
        <taxon>Bacteria</taxon>
        <taxon>Pseudomonadati</taxon>
        <taxon>Pseudomonadota</taxon>
        <taxon>Gammaproteobacteria</taxon>
        <taxon>Chromatiales</taxon>
        <taxon>Chromatiaceae</taxon>
        <taxon>Rheinheimera</taxon>
    </lineage>
</organism>
<evidence type="ECO:0000259" key="5">
    <source>
        <dbReference type="PROSITE" id="PS01124"/>
    </source>
</evidence>
<dbReference type="InterPro" id="IPR009057">
    <property type="entry name" value="Homeodomain-like_sf"/>
</dbReference>
<dbReference type="GO" id="GO:0003700">
    <property type="term" value="F:DNA-binding transcription factor activity"/>
    <property type="evidence" value="ECO:0007669"/>
    <property type="project" value="InterPro"/>
</dbReference>
<dbReference type="InterPro" id="IPR020449">
    <property type="entry name" value="Tscrpt_reg_AraC-type_HTH"/>
</dbReference>
<name>A0A1H6LZR9_9GAMM</name>
<dbReference type="InterPro" id="IPR018060">
    <property type="entry name" value="HTH_AraC"/>
</dbReference>
<dbReference type="InterPro" id="IPR037923">
    <property type="entry name" value="HTH-like"/>
</dbReference>
<evidence type="ECO:0000256" key="3">
    <source>
        <dbReference type="ARBA" id="ARBA00023159"/>
    </source>
</evidence>
<feature type="domain" description="HTH araC/xylS-type" evidence="5">
    <location>
        <begin position="177"/>
        <end position="274"/>
    </location>
</feature>
<evidence type="ECO:0000313" key="7">
    <source>
        <dbReference type="Proteomes" id="UP000199371"/>
    </source>
</evidence>
<dbReference type="InterPro" id="IPR014710">
    <property type="entry name" value="RmlC-like_jellyroll"/>
</dbReference>
<dbReference type="SUPFAM" id="SSF51215">
    <property type="entry name" value="Regulatory protein AraC"/>
    <property type="match status" value="1"/>
</dbReference>
<evidence type="ECO:0000313" key="6">
    <source>
        <dbReference type="EMBL" id="SEH94409.1"/>
    </source>
</evidence>
<dbReference type="PROSITE" id="PS01124">
    <property type="entry name" value="HTH_ARAC_FAMILY_2"/>
    <property type="match status" value="1"/>
</dbReference>
<keyword evidence="1" id="KW-0805">Transcription regulation</keyword>
<proteinExistence type="predicted"/>
<dbReference type="Proteomes" id="UP000199371">
    <property type="component" value="Unassembled WGS sequence"/>
</dbReference>
<dbReference type="PROSITE" id="PS00041">
    <property type="entry name" value="HTH_ARAC_FAMILY_1"/>
    <property type="match status" value="1"/>
</dbReference>
<protein>
    <submittedName>
        <fullName evidence="6">AraC-type DNA-binding protein</fullName>
    </submittedName>
</protein>
<dbReference type="EMBL" id="FNXF01000008">
    <property type="protein sequence ID" value="SEH94409.1"/>
    <property type="molecule type" value="Genomic_DNA"/>
</dbReference>
<evidence type="ECO:0000256" key="1">
    <source>
        <dbReference type="ARBA" id="ARBA00023015"/>
    </source>
</evidence>
<dbReference type="RefSeq" id="WP_092793423.1">
    <property type="nucleotide sequence ID" value="NZ_FNXF01000008.1"/>
</dbReference>